<feature type="region of interest" description="Disordered" evidence="1">
    <location>
        <begin position="861"/>
        <end position="881"/>
    </location>
</feature>
<dbReference type="SMART" id="SM00506">
    <property type="entry name" value="A1pp"/>
    <property type="match status" value="1"/>
</dbReference>
<name>A0ABP0H0T2_CLALP</name>
<protein>
    <recommendedName>
        <fullName evidence="2">Macro domain-containing protein</fullName>
    </recommendedName>
</protein>
<dbReference type="InterPro" id="IPR043472">
    <property type="entry name" value="Macro_dom-like"/>
</dbReference>
<comment type="caution">
    <text evidence="3">The sequence shown here is derived from an EMBL/GenBank/DDBJ whole genome shotgun (WGS) entry which is preliminary data.</text>
</comment>
<proteinExistence type="predicted"/>
<dbReference type="PANTHER" id="PTHR11106:SF111">
    <property type="entry name" value="MACRO DOMAIN-CONTAINING PROTEIN"/>
    <property type="match status" value="1"/>
</dbReference>
<dbReference type="SUPFAM" id="SSF52949">
    <property type="entry name" value="Macro domain-like"/>
    <property type="match status" value="1"/>
</dbReference>
<dbReference type="PANTHER" id="PTHR11106">
    <property type="entry name" value="GANGLIOSIDE INDUCED DIFFERENTIATION ASSOCIATED PROTEIN 2-RELATED"/>
    <property type="match status" value="1"/>
</dbReference>
<dbReference type="EMBL" id="CAWYQH010000163">
    <property type="protein sequence ID" value="CAK8697153.1"/>
    <property type="molecule type" value="Genomic_DNA"/>
</dbReference>
<dbReference type="Gene3D" id="3.40.220.10">
    <property type="entry name" value="Leucine Aminopeptidase, subunit E, domain 1"/>
    <property type="match status" value="1"/>
</dbReference>
<dbReference type="CDD" id="cd02907">
    <property type="entry name" value="Macro_Af1521_BAL-like"/>
    <property type="match status" value="1"/>
</dbReference>
<evidence type="ECO:0000313" key="4">
    <source>
        <dbReference type="Proteomes" id="UP001642483"/>
    </source>
</evidence>
<evidence type="ECO:0000256" key="1">
    <source>
        <dbReference type="SAM" id="MobiDB-lite"/>
    </source>
</evidence>
<accession>A0ABP0H0T2</accession>
<dbReference type="InterPro" id="IPR002589">
    <property type="entry name" value="Macro_dom"/>
</dbReference>
<sequence length="881" mass="98876">MVDSGNASYKVSVTGLPKKYGLDRAKNIIHEHLETEDAISDIDFAEKKDGTKNCRVAFVTLKKEEYQQKLVAMAVIEAKFQKTQFKLNITKARPRIKSTSMLMSGASDAEKVAEISRTKKIEIVNQTVDVSLCDYNPCLNKNKKEKEDAKQSRSQTSSRKSCEFLCAFHYSPVVEKEVIEFIKKSSTHLNLLSKEFEELSSVKLKPKRSSGKQSSNFVVRFEPLPKNEGKTNQTDFESECSTRIMNFLRKFDSRPGHFGSKGLDKLRKSNLWTNNDCDIIKIEIDRSTDVSVLARWNHPKDGDFIIAGLENEVSQAFRWVQSKIKKENKTEMSEFVKEWQLEFLKDCGILDEIRSKFKNTTVSVSDEDCKVTFRGLKVDVENSRTDILKQLRKIESSRLTFLEDDKLDFLTRVLKQTGQKSEIDVAQFIKSQFRQEKLKCVLQCSSELKLKYILERDLERANAILNEIVQRRSIPVKAGLSELLDAEEWKKFEESFCSSRALAVNVNRQNSTIVLIGVAKCLEEGEFRLNEYVKENAVGSNVIEMPYPVARFLSEYPNEVGLDEKLKNVEWYPTSEGSGGLMVQGKADKVKSAFANLKKLIPSIKIDPHDVSEPGMPGYFRSDIGGQFLKTTQAITKCIILVDTDKDPKWKKATPASKILAIGTTPLLTTKIPNTKVTVNVIKNDITEHATDAIVNASNTELELQSTGVSGSISKKGGSTIQQEMSIQRKRVGGELAAGLAVTTSAGNLPCKKIIHAVGPMWHSQADSWSRQSLKDAVKSSLSEADSFNLRSIAIPAISCGVFGGKPKVCTKLIVQALVEYFDPKSSSSSIRQVDLIEMSQDKILELFKKQVASVTINQGKVDEDEDDPKKMHARSKSRFL</sequence>
<keyword evidence="4" id="KW-1185">Reference proteome</keyword>
<organism evidence="3 4">
    <name type="scientific">Clavelina lepadiformis</name>
    <name type="common">Light-bulb sea squirt</name>
    <name type="synonym">Ascidia lepadiformis</name>
    <dbReference type="NCBI Taxonomy" id="159417"/>
    <lineage>
        <taxon>Eukaryota</taxon>
        <taxon>Metazoa</taxon>
        <taxon>Chordata</taxon>
        <taxon>Tunicata</taxon>
        <taxon>Ascidiacea</taxon>
        <taxon>Aplousobranchia</taxon>
        <taxon>Clavelinidae</taxon>
        <taxon>Clavelina</taxon>
    </lineage>
</organism>
<reference evidence="3 4" key="1">
    <citation type="submission" date="2024-02" db="EMBL/GenBank/DDBJ databases">
        <authorList>
            <person name="Daric V."/>
            <person name="Darras S."/>
        </authorList>
    </citation>
    <scope>NUCLEOTIDE SEQUENCE [LARGE SCALE GENOMIC DNA]</scope>
</reference>
<gene>
    <name evidence="3" type="ORF">CVLEPA_LOCUS30423</name>
</gene>
<dbReference type="PROSITE" id="PS51154">
    <property type="entry name" value="MACRO"/>
    <property type="match status" value="1"/>
</dbReference>
<evidence type="ECO:0000313" key="3">
    <source>
        <dbReference type="EMBL" id="CAK8697153.1"/>
    </source>
</evidence>
<dbReference type="Proteomes" id="UP001642483">
    <property type="component" value="Unassembled WGS sequence"/>
</dbReference>
<feature type="domain" description="Macro" evidence="2">
    <location>
        <begin position="666"/>
        <end position="856"/>
    </location>
</feature>
<evidence type="ECO:0000259" key="2">
    <source>
        <dbReference type="PROSITE" id="PS51154"/>
    </source>
</evidence>
<dbReference type="Pfam" id="PF01661">
    <property type="entry name" value="Macro"/>
    <property type="match status" value="1"/>
</dbReference>
<feature type="compositionally biased region" description="Basic residues" evidence="1">
    <location>
        <begin position="872"/>
        <end position="881"/>
    </location>
</feature>